<gene>
    <name evidence="3" type="ORF">HNR23_002320</name>
</gene>
<comment type="caution">
    <text evidence="3">The sequence shown here is derived from an EMBL/GenBank/DDBJ whole genome shotgun (WGS) entry which is preliminary data.</text>
</comment>
<proteinExistence type="predicted"/>
<evidence type="ECO:0000256" key="1">
    <source>
        <dbReference type="SAM" id="MobiDB-lite"/>
    </source>
</evidence>
<protein>
    <submittedName>
        <fullName evidence="3">Transcriptional regulator with XRE-family HTH domain</fullName>
    </submittedName>
</protein>
<dbReference type="RefSeq" id="WP_184075587.1">
    <property type="nucleotide sequence ID" value="NZ_JACHDS010000001.1"/>
</dbReference>
<dbReference type="GO" id="GO:0003677">
    <property type="term" value="F:DNA binding"/>
    <property type="evidence" value="ECO:0007669"/>
    <property type="project" value="InterPro"/>
</dbReference>
<dbReference type="Proteomes" id="UP000546642">
    <property type="component" value="Unassembled WGS sequence"/>
</dbReference>
<dbReference type="SUPFAM" id="SSF47413">
    <property type="entry name" value="lambda repressor-like DNA-binding domains"/>
    <property type="match status" value="1"/>
</dbReference>
<dbReference type="InterPro" id="IPR001387">
    <property type="entry name" value="Cro/C1-type_HTH"/>
</dbReference>
<accession>A0A7W9YHW0</accession>
<evidence type="ECO:0000313" key="4">
    <source>
        <dbReference type="Proteomes" id="UP000546642"/>
    </source>
</evidence>
<keyword evidence="4" id="KW-1185">Reference proteome</keyword>
<dbReference type="Gene3D" id="1.10.260.40">
    <property type="entry name" value="lambda repressor-like DNA-binding domains"/>
    <property type="match status" value="1"/>
</dbReference>
<reference evidence="3 4" key="1">
    <citation type="submission" date="2020-08" db="EMBL/GenBank/DDBJ databases">
        <title>Sequencing the genomes of 1000 actinobacteria strains.</title>
        <authorList>
            <person name="Klenk H.-P."/>
        </authorList>
    </citation>
    <scope>NUCLEOTIDE SEQUENCE [LARGE SCALE GENOMIC DNA]</scope>
    <source>
        <strain evidence="3 4">DSM 46659</strain>
    </source>
</reference>
<organism evidence="3 4">
    <name type="scientific">Nocardiopsis mwathae</name>
    <dbReference type="NCBI Taxonomy" id="1472723"/>
    <lineage>
        <taxon>Bacteria</taxon>
        <taxon>Bacillati</taxon>
        <taxon>Actinomycetota</taxon>
        <taxon>Actinomycetes</taxon>
        <taxon>Streptosporangiales</taxon>
        <taxon>Nocardiopsidaceae</taxon>
        <taxon>Nocardiopsis</taxon>
    </lineage>
</organism>
<feature type="domain" description="HTH cro/C1-type" evidence="2">
    <location>
        <begin position="28"/>
        <end position="70"/>
    </location>
</feature>
<dbReference type="AlphaFoldDB" id="A0A7W9YHW0"/>
<dbReference type="Pfam" id="PF01381">
    <property type="entry name" value="HTH_3"/>
    <property type="match status" value="1"/>
</dbReference>
<name>A0A7W9YHW0_9ACTN</name>
<feature type="region of interest" description="Disordered" evidence="1">
    <location>
        <begin position="1"/>
        <end position="28"/>
    </location>
</feature>
<evidence type="ECO:0000259" key="2">
    <source>
        <dbReference type="Pfam" id="PF01381"/>
    </source>
</evidence>
<sequence>MMPTDPPPQPHHRSPEAQRLDHHLNASRERQGLSWAAFARKGGISEEALRYIRTGERKARQSSIERIERAAGWAPGGFEDALNGRTPRPAQPSDHYKIEQVAERLVFLFNNVRKDKHGNLHTPEEVSEALARTKLEVSPTDLDNIMTAAKEAPLLSNEALEGIARVFKVDKSYFTDDHVAESVRSQIRFVNRLQDEGVQQIAMRTEGLSDQSRQLIIGMLDRAREAEGLPKIENNE</sequence>
<dbReference type="InterPro" id="IPR010982">
    <property type="entry name" value="Lambda_DNA-bd_dom_sf"/>
</dbReference>
<dbReference type="CDD" id="cd00093">
    <property type="entry name" value="HTH_XRE"/>
    <property type="match status" value="1"/>
</dbReference>
<evidence type="ECO:0000313" key="3">
    <source>
        <dbReference type="EMBL" id="MBB6172260.1"/>
    </source>
</evidence>
<dbReference type="EMBL" id="JACHDS010000001">
    <property type="protein sequence ID" value="MBB6172260.1"/>
    <property type="molecule type" value="Genomic_DNA"/>
</dbReference>
<feature type="compositionally biased region" description="Basic and acidic residues" evidence="1">
    <location>
        <begin position="13"/>
        <end position="28"/>
    </location>
</feature>